<feature type="chain" id="PRO_5020923520" evidence="1">
    <location>
        <begin position="27"/>
        <end position="347"/>
    </location>
</feature>
<evidence type="ECO:0000256" key="1">
    <source>
        <dbReference type="SAM" id="SignalP"/>
    </source>
</evidence>
<proteinExistence type="predicted"/>
<reference evidence="2 3" key="1">
    <citation type="submission" date="2019-03" db="EMBL/GenBank/DDBJ databases">
        <title>Paracraurococcus aquatilis NE82 genome sequence.</title>
        <authorList>
            <person name="Zhao Y."/>
            <person name="Du Z."/>
        </authorList>
    </citation>
    <scope>NUCLEOTIDE SEQUENCE [LARGE SCALE GENOMIC DNA]</scope>
    <source>
        <strain evidence="2 3">NE82</strain>
    </source>
</reference>
<sequence length="347" mass="38483">MRMPVIGAGLFILLAGLAQVLTPAAAQPRAERPMSNAQTVAKINAWTVGLAGGLLEGAPIRFASEIARVVDEVDESKALRVFPVVTRGPRDNLEALLYLRGIDAAIINADALEQFRTLVPNIDQRVGYILNLFPSELHIFVRPEIRLLADLKGKKVNFNTPGTTAAYSGPLIFGRLKLDVDKTFMPHPVALEQMRRGEGGIAAVVFVTSKPVDAFLRGRWDPGFKFLPVDITEGDFLNYYLPSVLTSKDYPQLIPEGQDVATISVPTLLVAYNWPQNSDRYARLARLVDHLFDRLDQFRAPGFHPAWRDVNIAAQVSGLRRFTPAQEWIDRQRATVQERVPAGAPQR</sequence>
<comment type="caution">
    <text evidence="2">The sequence shown here is derived from an EMBL/GenBank/DDBJ whole genome shotgun (WGS) entry which is preliminary data.</text>
</comment>
<dbReference type="EMBL" id="SKBM01000021">
    <property type="protein sequence ID" value="TCZ56729.1"/>
    <property type="molecule type" value="Genomic_DNA"/>
</dbReference>
<dbReference type="OrthoDB" id="8188218at2"/>
<dbReference type="AlphaFoldDB" id="A0A4R4DBU4"/>
<organism evidence="2 3">
    <name type="scientific">Roseicella aquatilis</name>
    <dbReference type="NCBI Taxonomy" id="2527868"/>
    <lineage>
        <taxon>Bacteria</taxon>
        <taxon>Pseudomonadati</taxon>
        <taxon>Pseudomonadota</taxon>
        <taxon>Alphaproteobacteria</taxon>
        <taxon>Acetobacterales</taxon>
        <taxon>Roseomonadaceae</taxon>
        <taxon>Roseicella</taxon>
    </lineage>
</organism>
<dbReference type="InterPro" id="IPR011852">
    <property type="entry name" value="TRAP_TAXI"/>
</dbReference>
<dbReference type="Gene3D" id="3.40.190.10">
    <property type="entry name" value="Periplasmic binding protein-like II"/>
    <property type="match status" value="2"/>
</dbReference>
<accession>A0A4R4DBU4</accession>
<evidence type="ECO:0000313" key="3">
    <source>
        <dbReference type="Proteomes" id="UP000295023"/>
    </source>
</evidence>
<dbReference type="PANTHER" id="PTHR42941">
    <property type="entry name" value="SLL1037 PROTEIN"/>
    <property type="match status" value="1"/>
</dbReference>
<feature type="signal peptide" evidence="1">
    <location>
        <begin position="1"/>
        <end position="26"/>
    </location>
</feature>
<dbReference type="SUPFAM" id="SSF53850">
    <property type="entry name" value="Periplasmic binding protein-like II"/>
    <property type="match status" value="1"/>
</dbReference>
<name>A0A4R4DBU4_9PROT</name>
<protein>
    <submittedName>
        <fullName evidence="2">C4-dicarboxylate ABC transporter substrate-binding protein</fullName>
    </submittedName>
</protein>
<gene>
    <name evidence="2" type="ORF">EXY23_19280</name>
</gene>
<dbReference type="PANTHER" id="PTHR42941:SF1">
    <property type="entry name" value="SLL1037 PROTEIN"/>
    <property type="match status" value="1"/>
</dbReference>
<dbReference type="RefSeq" id="WP_132293224.1">
    <property type="nucleotide sequence ID" value="NZ_SKBM01000021.1"/>
</dbReference>
<evidence type="ECO:0000313" key="2">
    <source>
        <dbReference type="EMBL" id="TCZ56729.1"/>
    </source>
</evidence>
<dbReference type="Proteomes" id="UP000295023">
    <property type="component" value="Unassembled WGS sequence"/>
</dbReference>
<keyword evidence="3" id="KW-1185">Reference proteome</keyword>
<keyword evidence="1" id="KW-0732">Signal</keyword>